<name>A0A7J7ZXZ2_MYOMY</name>
<gene>
    <name evidence="1" type="ORF">mMyoMyo1_007453</name>
</gene>
<protein>
    <submittedName>
        <fullName evidence="1">Kininogen 1</fullName>
    </submittedName>
</protein>
<evidence type="ECO:0000313" key="1">
    <source>
        <dbReference type="EMBL" id="KAF6378580.1"/>
    </source>
</evidence>
<accession>A0A7J7ZXZ2</accession>
<keyword evidence="2" id="KW-1185">Reference proteome</keyword>
<evidence type="ECO:0000313" key="2">
    <source>
        <dbReference type="Proteomes" id="UP000527355"/>
    </source>
</evidence>
<sequence length="34" mass="3846">MHGDHRKDTKCGILRSYPDLQHYFSQGACGDLPV</sequence>
<dbReference type="Proteomes" id="UP000527355">
    <property type="component" value="Unassembled WGS sequence"/>
</dbReference>
<reference evidence="1 2" key="1">
    <citation type="journal article" date="2020" name="Nature">
        <title>Six reference-quality genomes reveal evolution of bat adaptations.</title>
        <authorList>
            <person name="Jebb D."/>
            <person name="Huang Z."/>
            <person name="Pippel M."/>
            <person name="Hughes G.M."/>
            <person name="Lavrichenko K."/>
            <person name="Devanna P."/>
            <person name="Winkler S."/>
            <person name="Jermiin L.S."/>
            <person name="Skirmuntt E.C."/>
            <person name="Katzourakis A."/>
            <person name="Burkitt-Gray L."/>
            <person name="Ray D.A."/>
            <person name="Sullivan K.A.M."/>
            <person name="Roscito J.G."/>
            <person name="Kirilenko B.M."/>
            <person name="Davalos L.M."/>
            <person name="Corthals A.P."/>
            <person name="Power M.L."/>
            <person name="Jones G."/>
            <person name="Ransome R.D."/>
            <person name="Dechmann D.K.N."/>
            <person name="Locatelli A.G."/>
            <person name="Puechmaille S.J."/>
            <person name="Fedrigo O."/>
            <person name="Jarvis E.D."/>
            <person name="Hiller M."/>
            <person name="Vernes S.C."/>
            <person name="Myers E.W."/>
            <person name="Teeling E.C."/>
        </authorList>
    </citation>
    <scope>NUCLEOTIDE SEQUENCE [LARGE SCALE GENOMIC DNA]</scope>
    <source>
        <strain evidence="1">MMyoMyo1</strain>
        <tissue evidence="1">Flight muscle</tissue>
    </source>
</reference>
<dbReference type="AlphaFoldDB" id="A0A7J7ZXZ2"/>
<proteinExistence type="predicted"/>
<comment type="caution">
    <text evidence="1">The sequence shown here is derived from an EMBL/GenBank/DDBJ whole genome shotgun (WGS) entry which is preliminary data.</text>
</comment>
<organism evidence="1 2">
    <name type="scientific">Myotis myotis</name>
    <name type="common">Greater mouse-eared bat</name>
    <name type="synonym">Vespertilio myotis</name>
    <dbReference type="NCBI Taxonomy" id="51298"/>
    <lineage>
        <taxon>Eukaryota</taxon>
        <taxon>Metazoa</taxon>
        <taxon>Chordata</taxon>
        <taxon>Craniata</taxon>
        <taxon>Vertebrata</taxon>
        <taxon>Euteleostomi</taxon>
        <taxon>Mammalia</taxon>
        <taxon>Eutheria</taxon>
        <taxon>Laurasiatheria</taxon>
        <taxon>Chiroptera</taxon>
        <taxon>Yangochiroptera</taxon>
        <taxon>Vespertilionidae</taxon>
        <taxon>Myotis</taxon>
    </lineage>
</organism>
<dbReference type="EMBL" id="JABWUV010000002">
    <property type="protein sequence ID" value="KAF6378580.1"/>
    <property type="molecule type" value="Genomic_DNA"/>
</dbReference>